<dbReference type="EMBL" id="JACBAZ010000003">
    <property type="protein sequence ID" value="NWK55925.1"/>
    <property type="molecule type" value="Genomic_DNA"/>
</dbReference>
<evidence type="ECO:0000259" key="2">
    <source>
        <dbReference type="Pfam" id="PF01261"/>
    </source>
</evidence>
<dbReference type="RefSeq" id="WP_178932462.1">
    <property type="nucleotide sequence ID" value="NZ_JACBAZ010000003.1"/>
</dbReference>
<dbReference type="SUPFAM" id="SSF51658">
    <property type="entry name" value="Xylose isomerase-like"/>
    <property type="match status" value="1"/>
</dbReference>
<reference evidence="3 4" key="1">
    <citation type="submission" date="2020-07" db="EMBL/GenBank/DDBJ databases">
        <title>Roseicoccus Jingziensis gen. nov., sp. nov., isolated from coastal seawater.</title>
        <authorList>
            <person name="Feng X."/>
        </authorList>
    </citation>
    <scope>NUCLEOTIDE SEQUENCE [LARGE SCALE GENOMIC DNA]</scope>
    <source>
        <strain evidence="3 4">N1E253</strain>
    </source>
</reference>
<name>A0A851GL73_9BACT</name>
<dbReference type="InterPro" id="IPR050417">
    <property type="entry name" value="Sugar_Epim/Isomerase"/>
</dbReference>
<dbReference type="Gene3D" id="3.20.20.150">
    <property type="entry name" value="Divalent-metal-dependent TIM barrel enzymes"/>
    <property type="match status" value="1"/>
</dbReference>
<keyword evidence="1" id="KW-0413">Isomerase</keyword>
<dbReference type="AlphaFoldDB" id="A0A851GL73"/>
<comment type="caution">
    <text evidence="3">The sequence shown here is derived from an EMBL/GenBank/DDBJ whole genome shotgun (WGS) entry which is preliminary data.</text>
</comment>
<dbReference type="PANTHER" id="PTHR43489:SF7">
    <property type="entry name" value="3-DEHYDRO-D-GULOSIDE 4-EPIMERASE-RELATED"/>
    <property type="match status" value="1"/>
</dbReference>
<keyword evidence="4" id="KW-1185">Reference proteome</keyword>
<dbReference type="Proteomes" id="UP000557872">
    <property type="component" value="Unassembled WGS sequence"/>
</dbReference>
<proteinExistence type="predicted"/>
<dbReference type="Pfam" id="PF01261">
    <property type="entry name" value="AP_endonuc_2"/>
    <property type="match status" value="1"/>
</dbReference>
<sequence length="302" mass="32786">MNRRQFIRTSGLAMGAGVASSSAQETSEPSPTMDTGSILFALKAGMVREGSSLEEKFKLVKRLGYDGIELDSPGGQNKREALKASQATGLPIHGVVDSIHWRVCLSDPSAEVRAKGLEGLLTAIRESHQVGGSSVLLVPAVAKGKVSHQQAWDRSIEEIHKALPLAAKLGVHVLIENVWNHFLYDPKGGNAQSADLLVKYIDEVNSPWVGSYFDIGNHQKFGKPAEWIRSLGRRIVKLDVKDWGTKNGFCKIGEGDVDWADVRKALAEIHYHGWATAEVRGGDGKRCAEVLANMRKCLIAGA</sequence>
<protein>
    <submittedName>
        <fullName evidence="3">TIM barrel protein</fullName>
    </submittedName>
</protein>
<dbReference type="InterPro" id="IPR036237">
    <property type="entry name" value="Xyl_isomerase-like_sf"/>
</dbReference>
<evidence type="ECO:0000256" key="1">
    <source>
        <dbReference type="ARBA" id="ARBA00023235"/>
    </source>
</evidence>
<feature type="domain" description="Xylose isomerase-like TIM barrel" evidence="2">
    <location>
        <begin position="57"/>
        <end position="289"/>
    </location>
</feature>
<evidence type="ECO:0000313" key="4">
    <source>
        <dbReference type="Proteomes" id="UP000557872"/>
    </source>
</evidence>
<dbReference type="InterPro" id="IPR013022">
    <property type="entry name" value="Xyl_isomerase-like_TIM-brl"/>
</dbReference>
<organism evidence="3 4">
    <name type="scientific">Oceaniferula marina</name>
    <dbReference type="NCBI Taxonomy" id="2748318"/>
    <lineage>
        <taxon>Bacteria</taxon>
        <taxon>Pseudomonadati</taxon>
        <taxon>Verrucomicrobiota</taxon>
        <taxon>Verrucomicrobiia</taxon>
        <taxon>Verrucomicrobiales</taxon>
        <taxon>Verrucomicrobiaceae</taxon>
        <taxon>Oceaniferula</taxon>
    </lineage>
</organism>
<gene>
    <name evidence="3" type="ORF">HW115_09900</name>
</gene>
<dbReference type="GO" id="GO:0016853">
    <property type="term" value="F:isomerase activity"/>
    <property type="evidence" value="ECO:0007669"/>
    <property type="project" value="UniProtKB-KW"/>
</dbReference>
<accession>A0A851GL73</accession>
<evidence type="ECO:0000313" key="3">
    <source>
        <dbReference type="EMBL" id="NWK55925.1"/>
    </source>
</evidence>
<dbReference type="PANTHER" id="PTHR43489">
    <property type="entry name" value="ISOMERASE"/>
    <property type="match status" value="1"/>
</dbReference>